<accession>A0A8K1CAL0</accession>
<dbReference type="PANTHER" id="PTHR35796:SF3">
    <property type="entry name" value="BHLH DOMAIN-CONTAINING PROTEIN"/>
    <property type="match status" value="1"/>
</dbReference>
<keyword evidence="1" id="KW-0175">Coiled coil</keyword>
<evidence type="ECO:0000313" key="3">
    <source>
        <dbReference type="EMBL" id="TMW59799.1"/>
    </source>
</evidence>
<comment type="caution">
    <text evidence="3">The sequence shown here is derived from an EMBL/GenBank/DDBJ whole genome shotgun (WGS) entry which is preliminary data.</text>
</comment>
<evidence type="ECO:0000313" key="4">
    <source>
        <dbReference type="Proteomes" id="UP000794436"/>
    </source>
</evidence>
<proteinExistence type="predicted"/>
<sequence length="444" mass="50159">MASNDDTFRVNADAGDLLFDAEAQEGTLLAALAFVDEFECDPLSNALVGVDDDLEFLSSLDLDSVTSTDETASYSIATPSTSTNESPAPAKPAQPRRTRTNRREELIYLRSTVEEMETKLTELKEQAKEKDERTPDLSDVMKAVWEDLANRQYQQRQQAEAENTRLRMMLEDQIKIAKSLERLLRKRNDVELFSSALSKKRSRAQLGQSPLREDSIVDELMGSLLQMHPHVDRVLEDPRFHVDAPKPLRDIQLRTAVGFAPTIEIVESRIVPFNFMVTANAMWELLATNMQDSITEHIHTATEDTLIKSFEGVVQTHRTKGVFQGKVVARRFVEADRVVMLGGHVAEPVEFSDRPIRGVIMRHRGWTVIRRGPNDTTLLQTYHLAAPDVYDASQDQQRTVGALTNFVLATVEMNLDAGLLQIENYLLETQKHHDQDSRTMLADN</sequence>
<dbReference type="Proteomes" id="UP000794436">
    <property type="component" value="Unassembled WGS sequence"/>
</dbReference>
<dbReference type="AlphaFoldDB" id="A0A8K1CAL0"/>
<dbReference type="EMBL" id="SPLM01000109">
    <property type="protein sequence ID" value="TMW59799.1"/>
    <property type="molecule type" value="Genomic_DNA"/>
</dbReference>
<feature type="coiled-coil region" evidence="1">
    <location>
        <begin position="106"/>
        <end position="133"/>
    </location>
</feature>
<evidence type="ECO:0000256" key="1">
    <source>
        <dbReference type="SAM" id="Coils"/>
    </source>
</evidence>
<gene>
    <name evidence="3" type="ORF">Poli38472_004868</name>
</gene>
<reference evidence="3" key="1">
    <citation type="submission" date="2019-03" db="EMBL/GenBank/DDBJ databases">
        <title>Long read genome sequence of the mycoparasitic Pythium oligandrum ATCC 38472 isolated from sugarbeet rhizosphere.</title>
        <authorList>
            <person name="Gaulin E."/>
        </authorList>
    </citation>
    <scope>NUCLEOTIDE SEQUENCE</scope>
    <source>
        <strain evidence="3">ATCC 38472_TT</strain>
    </source>
</reference>
<organism evidence="3 4">
    <name type="scientific">Pythium oligandrum</name>
    <name type="common">Mycoparasitic fungus</name>
    <dbReference type="NCBI Taxonomy" id="41045"/>
    <lineage>
        <taxon>Eukaryota</taxon>
        <taxon>Sar</taxon>
        <taxon>Stramenopiles</taxon>
        <taxon>Oomycota</taxon>
        <taxon>Peronosporomycetes</taxon>
        <taxon>Pythiales</taxon>
        <taxon>Pythiaceae</taxon>
        <taxon>Pythium</taxon>
    </lineage>
</organism>
<dbReference type="OrthoDB" id="64619at2759"/>
<feature type="region of interest" description="Disordered" evidence="2">
    <location>
        <begin position="68"/>
        <end position="99"/>
    </location>
</feature>
<protein>
    <submittedName>
        <fullName evidence="3">Uncharacterized protein</fullName>
    </submittedName>
</protein>
<evidence type="ECO:0000256" key="2">
    <source>
        <dbReference type="SAM" id="MobiDB-lite"/>
    </source>
</evidence>
<keyword evidence="4" id="KW-1185">Reference proteome</keyword>
<name>A0A8K1CAL0_PYTOL</name>
<feature type="compositionally biased region" description="Polar residues" evidence="2">
    <location>
        <begin position="72"/>
        <end position="86"/>
    </location>
</feature>
<dbReference type="PANTHER" id="PTHR35796">
    <property type="entry name" value="HYPOTHETICAL CYTOSOLIC PROTEIN"/>
    <property type="match status" value="1"/>
</dbReference>